<reference evidence="1" key="2">
    <citation type="submission" date="2023-02" db="EMBL/GenBank/DDBJ databases">
        <authorList>
            <person name="Swenson N.G."/>
            <person name="Wegrzyn J.L."/>
            <person name="Mcevoy S.L."/>
        </authorList>
    </citation>
    <scope>NUCLEOTIDE SEQUENCE</scope>
    <source>
        <strain evidence="1">91603</strain>
        <tissue evidence="1">Leaf</tissue>
    </source>
</reference>
<reference evidence="1" key="1">
    <citation type="journal article" date="2022" name="Plant J.">
        <title>Strategies of tolerance reflected in two North American maple genomes.</title>
        <authorList>
            <person name="McEvoy S.L."/>
            <person name="Sezen U.U."/>
            <person name="Trouern-Trend A."/>
            <person name="McMahon S.M."/>
            <person name="Schaberg P.G."/>
            <person name="Yang J."/>
            <person name="Wegrzyn J.L."/>
            <person name="Swenson N.G."/>
        </authorList>
    </citation>
    <scope>NUCLEOTIDE SEQUENCE</scope>
    <source>
        <strain evidence="1">91603</strain>
    </source>
</reference>
<protein>
    <submittedName>
        <fullName evidence="1">Uncharacterized protein</fullName>
    </submittedName>
</protein>
<keyword evidence="2" id="KW-1185">Reference proteome</keyword>
<name>A0AAD5I875_ACENE</name>
<evidence type="ECO:0000313" key="2">
    <source>
        <dbReference type="Proteomes" id="UP001064489"/>
    </source>
</evidence>
<accession>A0AAD5I875</accession>
<dbReference type="EMBL" id="JAJSOW010000107">
    <property type="protein sequence ID" value="KAI9156208.1"/>
    <property type="molecule type" value="Genomic_DNA"/>
</dbReference>
<gene>
    <name evidence="1" type="ORF">LWI28_002217</name>
</gene>
<dbReference type="Proteomes" id="UP001064489">
    <property type="component" value="Chromosome 12"/>
</dbReference>
<organism evidence="1 2">
    <name type="scientific">Acer negundo</name>
    <name type="common">Box elder</name>
    <dbReference type="NCBI Taxonomy" id="4023"/>
    <lineage>
        <taxon>Eukaryota</taxon>
        <taxon>Viridiplantae</taxon>
        <taxon>Streptophyta</taxon>
        <taxon>Embryophyta</taxon>
        <taxon>Tracheophyta</taxon>
        <taxon>Spermatophyta</taxon>
        <taxon>Magnoliopsida</taxon>
        <taxon>eudicotyledons</taxon>
        <taxon>Gunneridae</taxon>
        <taxon>Pentapetalae</taxon>
        <taxon>rosids</taxon>
        <taxon>malvids</taxon>
        <taxon>Sapindales</taxon>
        <taxon>Sapindaceae</taxon>
        <taxon>Hippocastanoideae</taxon>
        <taxon>Acereae</taxon>
        <taxon>Acer</taxon>
    </lineage>
</organism>
<evidence type="ECO:0000313" key="1">
    <source>
        <dbReference type="EMBL" id="KAI9156208.1"/>
    </source>
</evidence>
<comment type="caution">
    <text evidence="1">The sequence shown here is derived from an EMBL/GenBank/DDBJ whole genome shotgun (WGS) entry which is preliminary data.</text>
</comment>
<dbReference type="AlphaFoldDB" id="A0AAD5I875"/>
<sequence length="213" mass="23745">MTADDSAFINRQDYHGPDQVTVANGKTLPISSIAVGTKLSQDDSTPLVDVTTYRSLVGALQYLTMTRPDLTYVVNQEVQEVTDVKAALEETVAVDIVTKVVSEVVTEVKKHTEDVTEAVTDVKGATETHVLVVKGLVAEEEKTPAGVVPEKIQSLQLEQFNALPQRNYLREITLQTWVEEWVVKWKKGEEELGSTLVENWKWKNEMKLGSRFG</sequence>
<proteinExistence type="predicted"/>